<dbReference type="EMBL" id="NWSH01001760">
    <property type="protein sequence ID" value="PCG70231.1"/>
    <property type="molecule type" value="Genomic_DNA"/>
</dbReference>
<evidence type="ECO:0000313" key="2">
    <source>
        <dbReference type="EMBL" id="PCG70231.1"/>
    </source>
</evidence>
<feature type="signal peptide" evidence="1">
    <location>
        <begin position="1"/>
        <end position="17"/>
    </location>
</feature>
<dbReference type="AlphaFoldDB" id="A0A2A4JE39"/>
<feature type="chain" id="PRO_5012088084" evidence="1">
    <location>
        <begin position="18"/>
        <end position="229"/>
    </location>
</feature>
<gene>
    <name evidence="2" type="ORF">B5V51_3237</name>
</gene>
<comment type="caution">
    <text evidence="2">The sequence shown here is derived from an EMBL/GenBank/DDBJ whole genome shotgun (WGS) entry which is preliminary data.</text>
</comment>
<keyword evidence="1" id="KW-0732">Signal</keyword>
<organism evidence="2">
    <name type="scientific">Heliothis virescens</name>
    <name type="common">Tobacco budworm moth</name>
    <dbReference type="NCBI Taxonomy" id="7102"/>
    <lineage>
        <taxon>Eukaryota</taxon>
        <taxon>Metazoa</taxon>
        <taxon>Ecdysozoa</taxon>
        <taxon>Arthropoda</taxon>
        <taxon>Hexapoda</taxon>
        <taxon>Insecta</taxon>
        <taxon>Pterygota</taxon>
        <taxon>Neoptera</taxon>
        <taxon>Endopterygota</taxon>
        <taxon>Lepidoptera</taxon>
        <taxon>Glossata</taxon>
        <taxon>Ditrysia</taxon>
        <taxon>Noctuoidea</taxon>
        <taxon>Noctuidae</taxon>
        <taxon>Heliothinae</taxon>
        <taxon>Heliothis</taxon>
    </lineage>
</organism>
<protein>
    <submittedName>
        <fullName evidence="2">Uncharacterized protein</fullName>
    </submittedName>
</protein>
<accession>A0A2A4JE39</accession>
<reference evidence="2" key="1">
    <citation type="submission" date="2017-09" db="EMBL/GenBank/DDBJ databases">
        <title>Contemporary evolution of a Lepidopteran species, Heliothis virescens, in response to modern agricultural practices.</title>
        <authorList>
            <person name="Fritz M.L."/>
            <person name="Deyonke A.M."/>
            <person name="Papanicolaou A."/>
            <person name="Micinski S."/>
            <person name="Westbrook J."/>
            <person name="Gould F."/>
        </authorList>
    </citation>
    <scope>NUCLEOTIDE SEQUENCE [LARGE SCALE GENOMIC DNA]</scope>
    <source>
        <strain evidence="2">HvINT-</strain>
        <tissue evidence="2">Whole body</tissue>
    </source>
</reference>
<sequence>MFLTLLLMLLSVQENSAEIDIKYRNLSIGNYTSCEQFVRNVTFDPNQLIDVDWKIFYFWNPNLEESYNIKFSLATQVLVDRFRVELEGEIKPPVNWSNAVLFMETSIDFSALIVSTNTSGIFRLIPSLAFEYSGAPQLYFALKVVEPGYLGILNCKYKLCYALAPVDKMPHHEHLEEEAQKLGFWSDFGRTHIAMVPPFPSLPPDPYDMDDDDEDENLEMVHHDDMQFL</sequence>
<name>A0A2A4JE39_HELVI</name>
<evidence type="ECO:0000256" key="1">
    <source>
        <dbReference type="SAM" id="SignalP"/>
    </source>
</evidence>
<proteinExistence type="predicted"/>